<feature type="region of interest" description="Disordered" evidence="1">
    <location>
        <begin position="145"/>
        <end position="165"/>
    </location>
</feature>
<dbReference type="RefSeq" id="WP_255619977.1">
    <property type="nucleotide sequence ID" value="NZ_JAYJJQ010000002.1"/>
</dbReference>
<evidence type="ECO:0000313" key="4">
    <source>
        <dbReference type="Proteomes" id="UP001299283"/>
    </source>
</evidence>
<feature type="domain" description="DUF222" evidence="2">
    <location>
        <begin position="10"/>
        <end position="265"/>
    </location>
</feature>
<comment type="caution">
    <text evidence="3">The sequence shown here is derived from an EMBL/GenBank/DDBJ whole genome shotgun (WGS) entry which is preliminary data.</text>
</comment>
<feature type="compositionally biased region" description="Low complexity" evidence="1">
    <location>
        <begin position="96"/>
        <end position="106"/>
    </location>
</feature>
<accession>A0ABU5YSK1</accession>
<feature type="compositionally biased region" description="Acidic residues" evidence="1">
    <location>
        <begin position="373"/>
        <end position="385"/>
    </location>
</feature>
<protein>
    <submittedName>
        <fullName evidence="3">DUF222 domain-containing protein</fullName>
    </submittedName>
</protein>
<dbReference type="Proteomes" id="UP001299283">
    <property type="component" value="Unassembled WGS sequence"/>
</dbReference>
<dbReference type="Pfam" id="PF02720">
    <property type="entry name" value="DUF222"/>
    <property type="match status" value="1"/>
</dbReference>
<sequence length="418" mass="45099">MGPRTAMSGESLEPVLPALAAAQAAGQVGPEHVAIARKAMDKIPARVAAADRERAERDLAELATLFAPEAFGRLAVHLVAVLDQDGDEPDDRQRQAQRGLRLGPQRADGLSRLSGTISPELRAVFEPVLAKLAAPGMCNAADEQPCVSGTPSQEQIQHDHRTRDQRQHDGLLAALRATLACGDLGQLNGLPVTVIVSTTLAELQAAAGKAHTAGGSLLPMRDLLRMASHAWHYLSIFDGQGRALWLGRTKRLASADQRIVLHARDRGCTRPGCTVSGYLSQAHHLQVWAHNGHTNVDGLALACAPDNRMASEQGWTTQLGATGRVEWIPPPRLDHGQPRINPFHLIEAVLDYHRAAPEVEPPDPEPPPPGWPDLDEPLPGEPGYDEAFEGLVRSYEAMDYDELANRFGFTDEDLPSTG</sequence>
<feature type="region of interest" description="Disordered" evidence="1">
    <location>
        <begin position="85"/>
        <end position="112"/>
    </location>
</feature>
<dbReference type="EMBL" id="JAYJJQ010000002">
    <property type="protein sequence ID" value="MEB3068095.1"/>
    <property type="molecule type" value="Genomic_DNA"/>
</dbReference>
<organism evidence="3 4">
    <name type="scientific">[Mycobacterium] vasticus</name>
    <dbReference type="NCBI Taxonomy" id="2875777"/>
    <lineage>
        <taxon>Bacteria</taxon>
        <taxon>Bacillati</taxon>
        <taxon>Actinomycetota</taxon>
        <taxon>Actinomycetes</taxon>
        <taxon>Mycobacteriales</taxon>
        <taxon>Mycobacteriaceae</taxon>
        <taxon>Mycolicibacter</taxon>
    </lineage>
</organism>
<reference evidence="3 4" key="1">
    <citation type="submission" date="2023-12" db="EMBL/GenBank/DDBJ databases">
        <title>Description of new species of Mycobacterium terrae complex isolated from sewage at the Sao Paulo Zoological Park Foundation in Brazil.</title>
        <authorList>
            <person name="Romagnoli C.L."/>
            <person name="Conceicao E.C."/>
            <person name="Machado E."/>
            <person name="Barreto L.B.P.F."/>
            <person name="Sharma A."/>
            <person name="Silva N.M."/>
            <person name="Marques L.E."/>
            <person name="Juliana M.A."/>
            <person name="Lourenco M.C.S."/>
            <person name="Digiampietri L.A."/>
            <person name="Suffys P.N."/>
            <person name="Viana-Niero C."/>
        </authorList>
    </citation>
    <scope>NUCLEOTIDE SEQUENCE [LARGE SCALE GENOMIC DNA]</scope>
    <source>
        <strain evidence="3 4">MYC017</strain>
    </source>
</reference>
<name>A0ABU5YSK1_9MYCO</name>
<gene>
    <name evidence="3" type="ORF">K5L39_02755</name>
</gene>
<proteinExistence type="predicted"/>
<feature type="region of interest" description="Disordered" evidence="1">
    <location>
        <begin position="357"/>
        <end position="385"/>
    </location>
</feature>
<evidence type="ECO:0000313" key="3">
    <source>
        <dbReference type="EMBL" id="MEB3068095.1"/>
    </source>
</evidence>
<evidence type="ECO:0000256" key="1">
    <source>
        <dbReference type="SAM" id="MobiDB-lite"/>
    </source>
</evidence>
<feature type="compositionally biased region" description="Basic and acidic residues" evidence="1">
    <location>
        <begin position="156"/>
        <end position="165"/>
    </location>
</feature>
<dbReference type="InterPro" id="IPR003615">
    <property type="entry name" value="HNH_nuc"/>
</dbReference>
<keyword evidence="4" id="KW-1185">Reference proteome</keyword>
<dbReference type="CDD" id="cd00085">
    <property type="entry name" value="HNHc"/>
    <property type="match status" value="1"/>
</dbReference>
<evidence type="ECO:0000259" key="2">
    <source>
        <dbReference type="Pfam" id="PF02720"/>
    </source>
</evidence>
<dbReference type="InterPro" id="IPR003870">
    <property type="entry name" value="DUF222"/>
</dbReference>